<protein>
    <submittedName>
        <fullName evidence="2">Uncharacterized protein</fullName>
    </submittedName>
</protein>
<feature type="region of interest" description="Disordered" evidence="1">
    <location>
        <begin position="77"/>
        <end position="181"/>
    </location>
</feature>
<feature type="compositionally biased region" description="Basic and acidic residues" evidence="1">
    <location>
        <begin position="147"/>
        <end position="157"/>
    </location>
</feature>
<gene>
    <name evidence="2" type="ORF">SAMN04488135_105213</name>
</gene>
<evidence type="ECO:0000256" key="1">
    <source>
        <dbReference type="SAM" id="MobiDB-lite"/>
    </source>
</evidence>
<evidence type="ECO:0000313" key="3">
    <source>
        <dbReference type="Proteomes" id="UP000184226"/>
    </source>
</evidence>
<sequence length="181" mass="19501">MCSRRHIDTSQGSEDLLITKEGYAEPGARSLRNEMFPAGPAFFYRPGGGIFLPPGRPKAKSAPQLGGQRTALAVKRGGHLLPPGRPKAKSAPQLGGQRTARAVKRGGHLFPPGRPKAKSAPNLGAASRASGEAWGGYFFPPGRLNKKRPESERHAECEDQPPSFTVPVMMAQWPGKEQKKE</sequence>
<accession>A0A1M5WF13</accession>
<evidence type="ECO:0000313" key="2">
    <source>
        <dbReference type="EMBL" id="SHH85823.1"/>
    </source>
</evidence>
<reference evidence="2 3" key="1">
    <citation type="submission" date="2016-11" db="EMBL/GenBank/DDBJ databases">
        <authorList>
            <person name="Jaros S."/>
            <person name="Januszkiewicz K."/>
            <person name="Wedrychowicz H."/>
        </authorList>
    </citation>
    <scope>NUCLEOTIDE SEQUENCE [LARGE SCALE GENOMIC DNA]</scope>
    <source>
        <strain evidence="2 3">CGMCC 1.10190</strain>
    </source>
</reference>
<proteinExistence type="predicted"/>
<keyword evidence="3" id="KW-1185">Reference proteome</keyword>
<dbReference type="Proteomes" id="UP000184226">
    <property type="component" value="Unassembled WGS sequence"/>
</dbReference>
<dbReference type="AlphaFoldDB" id="A0A1M5WF13"/>
<organism evidence="2 3">
    <name type="scientific">Pollutimonas bauzanensis</name>
    <dbReference type="NCBI Taxonomy" id="658167"/>
    <lineage>
        <taxon>Bacteria</taxon>
        <taxon>Pseudomonadati</taxon>
        <taxon>Pseudomonadota</taxon>
        <taxon>Betaproteobacteria</taxon>
        <taxon>Burkholderiales</taxon>
        <taxon>Alcaligenaceae</taxon>
        <taxon>Pollutimonas</taxon>
    </lineage>
</organism>
<name>A0A1M5WF13_9BURK</name>
<dbReference type="EMBL" id="FQXE01000005">
    <property type="protein sequence ID" value="SHH85823.1"/>
    <property type="molecule type" value="Genomic_DNA"/>
</dbReference>